<keyword evidence="2" id="KW-1185">Reference proteome</keyword>
<gene>
    <name evidence="1" type="ORF">VOLCADRAFT_119825</name>
</gene>
<dbReference type="EMBL" id="GL378405">
    <property type="protein sequence ID" value="EFJ40894.1"/>
    <property type="molecule type" value="Genomic_DNA"/>
</dbReference>
<dbReference type="RefSeq" id="XP_002958054.1">
    <property type="nucleotide sequence ID" value="XM_002958008.1"/>
</dbReference>
<name>D8UH98_VOLCA</name>
<protein>
    <submittedName>
        <fullName evidence="1">Uncharacterized protein</fullName>
    </submittedName>
</protein>
<dbReference type="InParanoid" id="D8UH98"/>
<organism evidence="2">
    <name type="scientific">Volvox carteri f. nagariensis</name>
    <dbReference type="NCBI Taxonomy" id="3068"/>
    <lineage>
        <taxon>Eukaryota</taxon>
        <taxon>Viridiplantae</taxon>
        <taxon>Chlorophyta</taxon>
        <taxon>core chlorophytes</taxon>
        <taxon>Chlorophyceae</taxon>
        <taxon>CS clade</taxon>
        <taxon>Chlamydomonadales</taxon>
        <taxon>Volvocaceae</taxon>
        <taxon>Volvox</taxon>
    </lineage>
</organism>
<dbReference type="OrthoDB" id="5952569at2759"/>
<proteinExistence type="predicted"/>
<evidence type="ECO:0000313" key="2">
    <source>
        <dbReference type="Proteomes" id="UP000001058"/>
    </source>
</evidence>
<evidence type="ECO:0000313" key="1">
    <source>
        <dbReference type="EMBL" id="EFJ40894.1"/>
    </source>
</evidence>
<dbReference type="Proteomes" id="UP000001058">
    <property type="component" value="Unassembled WGS sequence"/>
</dbReference>
<dbReference type="KEGG" id="vcn:VOLCADRAFT_119825"/>
<sequence length="131" mass="14118">MKNVLVLFSSRSKRHSSADGFAGPLSSGDSTAGRASSVVKQEVARLKAAEEARKAREERLAKLNPFCLDATIVECLSAGQESVEDKVNAFKLLSQCGLKNIVLAAFVKEKTPDLKFLQASFSLGRVCKAFP</sequence>
<dbReference type="AlphaFoldDB" id="D8UH98"/>
<dbReference type="GeneID" id="9623151"/>
<reference evidence="1 2" key="1">
    <citation type="journal article" date="2010" name="Science">
        <title>Genomic analysis of organismal complexity in the multicellular green alga Volvox carteri.</title>
        <authorList>
            <person name="Prochnik S.E."/>
            <person name="Umen J."/>
            <person name="Nedelcu A.M."/>
            <person name="Hallmann A."/>
            <person name="Miller S.M."/>
            <person name="Nishii I."/>
            <person name="Ferris P."/>
            <person name="Kuo A."/>
            <person name="Mitros T."/>
            <person name="Fritz-Laylin L.K."/>
            <person name="Hellsten U."/>
            <person name="Chapman J."/>
            <person name="Simakov O."/>
            <person name="Rensing S.A."/>
            <person name="Terry A."/>
            <person name="Pangilinan J."/>
            <person name="Kapitonov V."/>
            <person name="Jurka J."/>
            <person name="Salamov A."/>
            <person name="Shapiro H."/>
            <person name="Schmutz J."/>
            <person name="Grimwood J."/>
            <person name="Lindquist E."/>
            <person name="Lucas S."/>
            <person name="Grigoriev I.V."/>
            <person name="Schmitt R."/>
            <person name="Kirk D."/>
            <person name="Rokhsar D.S."/>
        </authorList>
    </citation>
    <scope>NUCLEOTIDE SEQUENCE [LARGE SCALE GENOMIC DNA]</scope>
    <source>
        <strain evidence="2">f. Nagariensis / Eve</strain>
    </source>
</reference>
<accession>D8UH98</accession>